<sequence length="65" mass="7283">MRWRRAWIPATAAPAALAAMLWFLCSPRVHARLLTLAEGVRERPFPLVSTAGPGIVESWVRAWLT</sequence>
<evidence type="ECO:0000313" key="2">
    <source>
        <dbReference type="Proteomes" id="UP000538929"/>
    </source>
</evidence>
<evidence type="ECO:0000313" key="1">
    <source>
        <dbReference type="EMBL" id="MBB0246658.1"/>
    </source>
</evidence>
<dbReference type="RefSeq" id="WP_182607959.1">
    <property type="nucleotide sequence ID" value="NZ_VKHT01001022.1"/>
</dbReference>
<name>A0A7W3Y3I7_9ACTN</name>
<dbReference type="Proteomes" id="UP000538929">
    <property type="component" value="Unassembled WGS sequence"/>
</dbReference>
<dbReference type="AlphaFoldDB" id="A0A7W3Y3I7"/>
<dbReference type="EMBL" id="VKHT01001022">
    <property type="protein sequence ID" value="MBB0246658.1"/>
    <property type="molecule type" value="Genomic_DNA"/>
</dbReference>
<proteinExistence type="predicted"/>
<feature type="non-terminal residue" evidence="1">
    <location>
        <position position="65"/>
    </location>
</feature>
<reference evidence="2" key="1">
    <citation type="submission" date="2019-10" db="EMBL/GenBank/DDBJ databases">
        <title>Streptomyces sp. nov., a novel actinobacterium isolated from alkaline environment.</title>
        <authorList>
            <person name="Golinska P."/>
        </authorList>
    </citation>
    <scope>NUCLEOTIDE SEQUENCE [LARGE SCALE GENOMIC DNA]</scope>
    <source>
        <strain evidence="2">DSM 42118</strain>
    </source>
</reference>
<accession>A0A7W3Y3I7</accession>
<gene>
    <name evidence="1" type="ORF">FNQ90_21700</name>
</gene>
<keyword evidence="2" id="KW-1185">Reference proteome</keyword>
<organism evidence="1 2">
    <name type="scientific">Streptomyces alkaliphilus</name>
    <dbReference type="NCBI Taxonomy" id="1472722"/>
    <lineage>
        <taxon>Bacteria</taxon>
        <taxon>Bacillati</taxon>
        <taxon>Actinomycetota</taxon>
        <taxon>Actinomycetes</taxon>
        <taxon>Kitasatosporales</taxon>
        <taxon>Streptomycetaceae</taxon>
        <taxon>Streptomyces</taxon>
    </lineage>
</organism>
<protein>
    <submittedName>
        <fullName evidence="1">Uncharacterized protein</fullName>
    </submittedName>
</protein>
<comment type="caution">
    <text evidence="1">The sequence shown here is derived from an EMBL/GenBank/DDBJ whole genome shotgun (WGS) entry which is preliminary data.</text>
</comment>